<keyword evidence="2" id="KW-0645">Protease</keyword>
<dbReference type="InterPro" id="IPR047177">
    <property type="entry name" value="Pept_M20A"/>
</dbReference>
<dbReference type="PIRSF" id="PIRSF037217">
    <property type="entry name" value="Carboxypeptidase_S"/>
    <property type="match status" value="1"/>
</dbReference>
<dbReference type="FunFam" id="3.40.630.10:FF:000027">
    <property type="entry name" value="N-fatty-acyl-amino acid synthase/hydrolase PM20D1"/>
    <property type="match status" value="1"/>
</dbReference>
<feature type="binding site" evidence="7">
    <location>
        <position position="213"/>
    </location>
    <ligand>
        <name>Zn(2+)</name>
        <dbReference type="ChEBI" id="CHEBI:29105"/>
        <label>1</label>
    </ligand>
</feature>
<dbReference type="Gene3D" id="3.40.630.10">
    <property type="entry name" value="Zn peptidases"/>
    <property type="match status" value="1"/>
</dbReference>
<dbReference type="SUPFAM" id="SSF53187">
    <property type="entry name" value="Zn-dependent exopeptidases"/>
    <property type="match status" value="1"/>
</dbReference>
<dbReference type="GO" id="GO:0051603">
    <property type="term" value="P:proteolysis involved in protein catabolic process"/>
    <property type="evidence" value="ECO:0007669"/>
    <property type="project" value="TreeGrafter"/>
</dbReference>
<feature type="region of interest" description="Disordered" evidence="8">
    <location>
        <begin position="77"/>
        <end position="104"/>
    </location>
</feature>
<feature type="binding site" evidence="7">
    <location>
        <position position="213"/>
    </location>
    <ligand>
        <name>Zn(2+)</name>
        <dbReference type="ChEBI" id="CHEBI:29105"/>
        <label>2</label>
    </ligand>
</feature>
<dbReference type="Gene3D" id="3.30.70.360">
    <property type="match status" value="1"/>
</dbReference>
<keyword evidence="10" id="KW-0121">Carboxypeptidase</keyword>
<feature type="active site" evidence="6">
    <location>
        <position position="180"/>
    </location>
</feature>
<feature type="domain" description="Peptidase M20 dimerisation" evidence="9">
    <location>
        <begin position="296"/>
        <end position="449"/>
    </location>
</feature>
<evidence type="ECO:0000313" key="11">
    <source>
        <dbReference type="Proteomes" id="UP001182556"/>
    </source>
</evidence>
<evidence type="ECO:0000259" key="9">
    <source>
        <dbReference type="Pfam" id="PF07687"/>
    </source>
</evidence>
<evidence type="ECO:0000256" key="7">
    <source>
        <dbReference type="PIRSR" id="PIRSR037217-2"/>
    </source>
</evidence>
<evidence type="ECO:0000256" key="5">
    <source>
        <dbReference type="ARBA" id="ARBA00022833"/>
    </source>
</evidence>
<sequence length="597" mass="66399">MTKEASPVHLPEQPPKRAPSRWPKIALALVLVLATVVTYSPQLRLHKWGREDCHSGSGVLDPNAKVYDDQWLNEHSKCPKQPPALHPKIKWDQTEEEQKESLRKFSEAVQIPTESYDDNGEPNEDPRWKPFFRFQKWLKETFPLANEVADVEYVNSLGILATFYGSDSSLKPLLLMSHYDVVPAPNSSADQWTHPPFSGHNDGKFIWGRGAMDDKNLLVAQWDAVNHLLETGWRPRRTLILSHGFDEEEVVARRGQGHIAPLLEKRYGKDSILMVIDEGTEWTDDFYGTPFALPATGEKGYLDIKITVGTTGGHSSVPPEHTGIGIAAQIVNALEENPFPVKLTPSSPLLAGLHCASEYAKLPHKWSSLLKKEGAKSYPRLARSFAKESLANKALVGTTMAIDVLQGGVKVNALPEIVTVLINFRIDFSESVASTQHHVADILAKVAKKFKLRLSAFDDKKPSELGQSYIKVENFGPALEPAPLTPTDNGVWELFAGTVKATYPGPDGRERIVAPWATTGNTDCKMYYNLTKNVYRYSGGREGSKFMVGRHGPCWTLGYTAHSQHTVDERALIDAHFDIVAWIHAIVQNADAYTGEE</sequence>
<reference evidence="10" key="1">
    <citation type="submission" date="2023-02" db="EMBL/GenBank/DDBJ databases">
        <title>Identification and recombinant expression of a fungal hydrolase from Papiliotrema laurentii that hydrolyzes apple cutin and clears colloidal polyester polyurethane.</title>
        <authorList>
            <consortium name="DOE Joint Genome Institute"/>
            <person name="Roman V.A."/>
            <person name="Bojanowski C."/>
            <person name="Crable B.R."/>
            <person name="Wagner D.N."/>
            <person name="Hung C.S."/>
            <person name="Nadeau L.J."/>
            <person name="Schratz L."/>
            <person name="Haridas S."/>
            <person name="Pangilinan J."/>
            <person name="Lipzen A."/>
            <person name="Na H."/>
            <person name="Yan M."/>
            <person name="Ng V."/>
            <person name="Grigoriev I.V."/>
            <person name="Spatafora J.W."/>
            <person name="Barlow D."/>
            <person name="Biffinger J."/>
            <person name="Kelley-Loughnane N."/>
            <person name="Varaljay V.A."/>
            <person name="Crookes-Goodson W.J."/>
        </authorList>
    </citation>
    <scope>NUCLEOTIDE SEQUENCE</scope>
    <source>
        <strain evidence="10">5307AH</strain>
    </source>
</reference>
<dbReference type="SUPFAM" id="SSF55031">
    <property type="entry name" value="Bacterial exopeptidase dimerisation domain"/>
    <property type="match status" value="1"/>
</dbReference>
<evidence type="ECO:0000256" key="2">
    <source>
        <dbReference type="ARBA" id="ARBA00022670"/>
    </source>
</evidence>
<name>A0AAD9L777_PAPLA</name>
<keyword evidence="3 7" id="KW-0479">Metal-binding</keyword>
<dbReference type="Proteomes" id="UP001182556">
    <property type="component" value="Unassembled WGS sequence"/>
</dbReference>
<evidence type="ECO:0000256" key="8">
    <source>
        <dbReference type="SAM" id="MobiDB-lite"/>
    </source>
</evidence>
<organism evidence="10 11">
    <name type="scientific">Papiliotrema laurentii</name>
    <name type="common">Cryptococcus laurentii</name>
    <dbReference type="NCBI Taxonomy" id="5418"/>
    <lineage>
        <taxon>Eukaryota</taxon>
        <taxon>Fungi</taxon>
        <taxon>Dikarya</taxon>
        <taxon>Basidiomycota</taxon>
        <taxon>Agaricomycotina</taxon>
        <taxon>Tremellomycetes</taxon>
        <taxon>Tremellales</taxon>
        <taxon>Rhynchogastremaceae</taxon>
        <taxon>Papiliotrema</taxon>
    </lineage>
</organism>
<feature type="binding site" evidence="7">
    <location>
        <position position="248"/>
    </location>
    <ligand>
        <name>Zn(2+)</name>
        <dbReference type="ChEBI" id="CHEBI:29105"/>
        <label>1</label>
    </ligand>
</feature>
<feature type="binding site" evidence="7">
    <location>
        <position position="277"/>
    </location>
    <ligand>
        <name>Zn(2+)</name>
        <dbReference type="ChEBI" id="CHEBI:29105"/>
        <label>2</label>
    </ligand>
</feature>
<dbReference type="EMBL" id="JAODAN010000004">
    <property type="protein sequence ID" value="KAK1925089.1"/>
    <property type="molecule type" value="Genomic_DNA"/>
</dbReference>
<evidence type="ECO:0000256" key="4">
    <source>
        <dbReference type="ARBA" id="ARBA00022801"/>
    </source>
</evidence>
<dbReference type="AlphaFoldDB" id="A0AAD9L777"/>
<dbReference type="InterPro" id="IPR002933">
    <property type="entry name" value="Peptidase_M20"/>
</dbReference>
<proteinExistence type="inferred from homology"/>
<evidence type="ECO:0000256" key="3">
    <source>
        <dbReference type="ARBA" id="ARBA00022723"/>
    </source>
</evidence>
<comment type="caution">
    <text evidence="10">The sequence shown here is derived from an EMBL/GenBank/DDBJ whole genome shotgun (WGS) entry which is preliminary data.</text>
</comment>
<dbReference type="PANTHER" id="PTHR45962">
    <property type="entry name" value="N-FATTY-ACYL-AMINO ACID SYNTHASE/HYDROLASE PM20D1"/>
    <property type="match status" value="1"/>
</dbReference>
<dbReference type="InterPro" id="IPR001261">
    <property type="entry name" value="ArgE/DapE_CS"/>
</dbReference>
<evidence type="ECO:0000313" key="10">
    <source>
        <dbReference type="EMBL" id="KAK1925089.1"/>
    </source>
</evidence>
<protein>
    <submittedName>
        <fullName evidence="10">Carboxypeptidase s</fullName>
    </submittedName>
</protein>
<dbReference type="GO" id="GO:0000328">
    <property type="term" value="C:fungal-type vacuole lumen"/>
    <property type="evidence" value="ECO:0007669"/>
    <property type="project" value="TreeGrafter"/>
</dbReference>
<feature type="binding site" evidence="7">
    <location>
        <position position="565"/>
    </location>
    <ligand>
        <name>Zn(2+)</name>
        <dbReference type="ChEBI" id="CHEBI:29105"/>
        <label>1</label>
    </ligand>
</feature>
<evidence type="ECO:0000256" key="1">
    <source>
        <dbReference type="ARBA" id="ARBA00006247"/>
    </source>
</evidence>
<comment type="similarity">
    <text evidence="1">Belongs to the peptidase M20A family.</text>
</comment>
<dbReference type="InterPro" id="IPR036264">
    <property type="entry name" value="Bact_exopeptidase_dim_dom"/>
</dbReference>
<feature type="active site" description="Proton acceptor" evidence="6">
    <location>
        <position position="247"/>
    </location>
</feature>
<dbReference type="PROSITE" id="PS00758">
    <property type="entry name" value="ARGE_DAPE_CPG2_1"/>
    <property type="match status" value="1"/>
</dbReference>
<evidence type="ECO:0000256" key="6">
    <source>
        <dbReference type="PIRSR" id="PIRSR037217-1"/>
    </source>
</evidence>
<dbReference type="GO" id="GO:0004181">
    <property type="term" value="F:metallocarboxypeptidase activity"/>
    <property type="evidence" value="ECO:0007669"/>
    <property type="project" value="InterPro"/>
</dbReference>
<dbReference type="InterPro" id="IPR017141">
    <property type="entry name" value="Pept_M20_carboxypep"/>
</dbReference>
<feature type="binding site" evidence="7">
    <location>
        <position position="178"/>
    </location>
    <ligand>
        <name>Zn(2+)</name>
        <dbReference type="ChEBI" id="CHEBI:29105"/>
        <label>2</label>
    </ligand>
</feature>
<keyword evidence="11" id="KW-1185">Reference proteome</keyword>
<gene>
    <name evidence="10" type="ORF">DB88DRAFT_250408</name>
</gene>
<keyword evidence="5 7" id="KW-0862">Zinc</keyword>
<dbReference type="PANTHER" id="PTHR45962:SF1">
    <property type="entry name" value="N-FATTY-ACYL-AMINO ACID SYNTHASE_HYDROLASE PM20D1"/>
    <property type="match status" value="1"/>
</dbReference>
<dbReference type="Pfam" id="PF07687">
    <property type="entry name" value="M20_dimer"/>
    <property type="match status" value="1"/>
</dbReference>
<keyword evidence="4" id="KW-0378">Hydrolase</keyword>
<dbReference type="GO" id="GO:0046872">
    <property type="term" value="F:metal ion binding"/>
    <property type="evidence" value="ECO:0007669"/>
    <property type="project" value="UniProtKB-KW"/>
</dbReference>
<dbReference type="InterPro" id="IPR011650">
    <property type="entry name" value="Peptidase_M20_dimer"/>
</dbReference>
<dbReference type="CDD" id="cd05674">
    <property type="entry name" value="M20_yscS"/>
    <property type="match status" value="1"/>
</dbReference>
<dbReference type="Pfam" id="PF01546">
    <property type="entry name" value="Peptidase_M20"/>
    <property type="match status" value="1"/>
</dbReference>
<accession>A0AAD9L777</accession>